<dbReference type="OrthoDB" id="61122at2"/>
<evidence type="ECO:0000256" key="2">
    <source>
        <dbReference type="ARBA" id="ARBA00022448"/>
    </source>
</evidence>
<feature type="region of interest" description="Disordered" evidence="7">
    <location>
        <begin position="1"/>
        <end position="28"/>
    </location>
</feature>
<dbReference type="InterPro" id="IPR050901">
    <property type="entry name" value="BP-dep_ABC_trans_perm"/>
</dbReference>
<evidence type="ECO:0000256" key="3">
    <source>
        <dbReference type="ARBA" id="ARBA00022475"/>
    </source>
</evidence>
<dbReference type="InterPro" id="IPR035906">
    <property type="entry name" value="MetI-like_sf"/>
</dbReference>
<organism evidence="9 10">
    <name type="scientific">Kineococcus rhizosphaerae</name>
    <dbReference type="NCBI Taxonomy" id="559628"/>
    <lineage>
        <taxon>Bacteria</taxon>
        <taxon>Bacillati</taxon>
        <taxon>Actinomycetota</taxon>
        <taxon>Actinomycetes</taxon>
        <taxon>Kineosporiales</taxon>
        <taxon>Kineosporiaceae</taxon>
        <taxon>Kineococcus</taxon>
    </lineage>
</organism>
<protein>
    <recommendedName>
        <fullName evidence="11">Carbohydrate ABC transporter permease</fullName>
    </recommendedName>
</protein>
<evidence type="ECO:0000256" key="7">
    <source>
        <dbReference type="SAM" id="MobiDB-lite"/>
    </source>
</evidence>
<dbReference type="Gene3D" id="1.10.3720.10">
    <property type="entry name" value="MetI-like"/>
    <property type="match status" value="1"/>
</dbReference>
<evidence type="ECO:0008006" key="11">
    <source>
        <dbReference type="Google" id="ProtNLM"/>
    </source>
</evidence>
<name>A0A2T0QKU8_9ACTN</name>
<evidence type="ECO:0000256" key="8">
    <source>
        <dbReference type="SAM" id="Phobius"/>
    </source>
</evidence>
<feature type="transmembrane region" description="Helical" evidence="8">
    <location>
        <begin position="31"/>
        <end position="52"/>
    </location>
</feature>
<comment type="caution">
    <text evidence="9">The sequence shown here is derived from an EMBL/GenBank/DDBJ whole genome shotgun (WGS) entry which is preliminary data.</text>
</comment>
<keyword evidence="6 8" id="KW-0472">Membrane</keyword>
<keyword evidence="5 8" id="KW-1133">Transmembrane helix</keyword>
<evidence type="ECO:0000313" key="9">
    <source>
        <dbReference type="EMBL" id="PRY04975.1"/>
    </source>
</evidence>
<dbReference type="Proteomes" id="UP000238083">
    <property type="component" value="Unassembled WGS sequence"/>
</dbReference>
<evidence type="ECO:0000256" key="4">
    <source>
        <dbReference type="ARBA" id="ARBA00022692"/>
    </source>
</evidence>
<feature type="compositionally biased region" description="Low complexity" evidence="7">
    <location>
        <begin position="12"/>
        <end position="23"/>
    </location>
</feature>
<feature type="non-terminal residue" evidence="9">
    <location>
        <position position="127"/>
    </location>
</feature>
<evidence type="ECO:0000256" key="6">
    <source>
        <dbReference type="ARBA" id="ARBA00023136"/>
    </source>
</evidence>
<gene>
    <name evidence="9" type="ORF">CLV37_1411</name>
</gene>
<keyword evidence="3" id="KW-1003">Cell membrane</keyword>
<dbReference type="PANTHER" id="PTHR32243">
    <property type="entry name" value="MALTOSE TRANSPORT SYSTEM PERMEASE-RELATED"/>
    <property type="match status" value="1"/>
</dbReference>
<evidence type="ECO:0000256" key="1">
    <source>
        <dbReference type="ARBA" id="ARBA00004651"/>
    </source>
</evidence>
<sequence length="127" mass="13718">MTTQAAASPAARSTGSTPSGTRRSSTERKNWLGGTFGWLWLLVVLVPIYWIVITSFKTSANYFGTNPLIPPSSPTLANYEMVLEADFLRYFANSLIVTVGATVPAVLISFMAAFAIVRGGGRWLKAV</sequence>
<feature type="transmembrane region" description="Helical" evidence="8">
    <location>
        <begin position="90"/>
        <end position="117"/>
    </location>
</feature>
<evidence type="ECO:0000313" key="10">
    <source>
        <dbReference type="Proteomes" id="UP000238083"/>
    </source>
</evidence>
<proteinExistence type="predicted"/>
<dbReference type="AlphaFoldDB" id="A0A2T0QKU8"/>
<accession>A0A2T0QKU8</accession>
<reference evidence="9 10" key="1">
    <citation type="submission" date="2018-03" db="EMBL/GenBank/DDBJ databases">
        <title>Genomic Encyclopedia of Archaeal and Bacterial Type Strains, Phase II (KMG-II): from individual species to whole genera.</title>
        <authorList>
            <person name="Goeker M."/>
        </authorList>
    </citation>
    <scope>NUCLEOTIDE SEQUENCE [LARGE SCALE GENOMIC DNA]</scope>
    <source>
        <strain evidence="9 10">DSM 19711</strain>
    </source>
</reference>
<keyword evidence="2" id="KW-0813">Transport</keyword>
<dbReference type="SUPFAM" id="SSF161098">
    <property type="entry name" value="MetI-like"/>
    <property type="match status" value="1"/>
</dbReference>
<dbReference type="EMBL" id="PVZF01000041">
    <property type="protein sequence ID" value="PRY04975.1"/>
    <property type="molecule type" value="Genomic_DNA"/>
</dbReference>
<keyword evidence="10" id="KW-1185">Reference proteome</keyword>
<dbReference type="PANTHER" id="PTHR32243:SF18">
    <property type="entry name" value="INNER MEMBRANE ABC TRANSPORTER PERMEASE PROTEIN YCJP"/>
    <property type="match status" value="1"/>
</dbReference>
<comment type="subcellular location">
    <subcellularLocation>
        <location evidence="1">Cell membrane</location>
        <topology evidence="1">Multi-pass membrane protein</topology>
    </subcellularLocation>
</comment>
<dbReference type="GO" id="GO:0005886">
    <property type="term" value="C:plasma membrane"/>
    <property type="evidence" value="ECO:0007669"/>
    <property type="project" value="UniProtKB-SubCell"/>
</dbReference>
<evidence type="ECO:0000256" key="5">
    <source>
        <dbReference type="ARBA" id="ARBA00022989"/>
    </source>
</evidence>
<keyword evidence="4 8" id="KW-0812">Transmembrane</keyword>